<evidence type="ECO:0000256" key="3">
    <source>
        <dbReference type="ARBA" id="ARBA00022475"/>
    </source>
</evidence>
<keyword evidence="6" id="KW-0564">Palmitate</keyword>
<feature type="transmembrane region" description="Helical" evidence="8">
    <location>
        <begin position="62"/>
        <end position="85"/>
    </location>
</feature>
<dbReference type="Proteomes" id="UP000254835">
    <property type="component" value="Unassembled WGS sequence"/>
</dbReference>
<dbReference type="InterPro" id="IPR006059">
    <property type="entry name" value="SBP"/>
</dbReference>
<evidence type="ECO:0000256" key="1">
    <source>
        <dbReference type="ARBA" id="ARBA00004418"/>
    </source>
</evidence>
<dbReference type="Pfam" id="PF01547">
    <property type="entry name" value="SBP_bac_1"/>
    <property type="match status" value="1"/>
</dbReference>
<reference evidence="9 10" key="1">
    <citation type="submission" date="2018-06" db="EMBL/GenBank/DDBJ databases">
        <authorList>
            <consortium name="Pathogen Informatics"/>
            <person name="Doyle S."/>
        </authorList>
    </citation>
    <scope>NUCLEOTIDE SEQUENCE [LARGE SCALE GENOMIC DNA]</scope>
    <source>
        <strain evidence="9 10">NCTC11470</strain>
    </source>
</reference>
<feature type="transmembrane region" description="Helical" evidence="8">
    <location>
        <begin position="6"/>
        <end position="31"/>
    </location>
</feature>
<dbReference type="PANTHER" id="PTHR43649:SF33">
    <property type="entry name" value="POLYGALACTURONAN_RHAMNOGALACTURONAN-BINDING PROTEIN YTCQ"/>
    <property type="match status" value="1"/>
</dbReference>
<keyword evidence="8" id="KW-1133">Transmembrane helix</keyword>
<proteinExistence type="inferred from homology"/>
<name>A0A380PY04_YERFR</name>
<evidence type="ECO:0000256" key="2">
    <source>
        <dbReference type="ARBA" id="ARBA00008520"/>
    </source>
</evidence>
<protein>
    <submittedName>
        <fullName evidence="9">Putative sugar binding protein</fullName>
    </submittedName>
</protein>
<dbReference type="SUPFAM" id="SSF53850">
    <property type="entry name" value="Periplasmic binding protein-like II"/>
    <property type="match status" value="1"/>
</dbReference>
<dbReference type="PANTHER" id="PTHR43649">
    <property type="entry name" value="ARABINOSE-BINDING PROTEIN-RELATED"/>
    <property type="match status" value="1"/>
</dbReference>
<gene>
    <name evidence="9" type="primary">malE_2</name>
    <name evidence="9" type="ORF">NCTC11470_03302</name>
</gene>
<keyword evidence="5 8" id="KW-0472">Membrane</keyword>
<keyword evidence="4" id="KW-0732">Signal</keyword>
<evidence type="ECO:0000256" key="6">
    <source>
        <dbReference type="ARBA" id="ARBA00023139"/>
    </source>
</evidence>
<evidence type="ECO:0000313" key="10">
    <source>
        <dbReference type="Proteomes" id="UP000254835"/>
    </source>
</evidence>
<comment type="similarity">
    <text evidence="2">Belongs to the bacterial solute-binding protein 1 family.</text>
</comment>
<keyword evidence="3" id="KW-1003">Cell membrane</keyword>
<dbReference type="AlphaFoldDB" id="A0A380PY04"/>
<keyword evidence="8" id="KW-0812">Transmembrane</keyword>
<evidence type="ECO:0000313" key="9">
    <source>
        <dbReference type="EMBL" id="SUP78189.1"/>
    </source>
</evidence>
<organism evidence="9 10">
    <name type="scientific">Yersinia frederiksenii</name>
    <dbReference type="NCBI Taxonomy" id="29484"/>
    <lineage>
        <taxon>Bacteria</taxon>
        <taxon>Pseudomonadati</taxon>
        <taxon>Pseudomonadota</taxon>
        <taxon>Gammaproteobacteria</taxon>
        <taxon>Enterobacterales</taxon>
        <taxon>Yersiniaceae</taxon>
        <taxon>Yersinia</taxon>
    </lineage>
</organism>
<dbReference type="EMBL" id="UHJA01000001">
    <property type="protein sequence ID" value="SUP78189.1"/>
    <property type="molecule type" value="Genomic_DNA"/>
</dbReference>
<keyword evidence="7" id="KW-0449">Lipoprotein</keyword>
<evidence type="ECO:0000256" key="5">
    <source>
        <dbReference type="ARBA" id="ARBA00023136"/>
    </source>
</evidence>
<accession>A0A380PY04</accession>
<evidence type="ECO:0000256" key="8">
    <source>
        <dbReference type="SAM" id="Phobius"/>
    </source>
</evidence>
<dbReference type="CDD" id="cd13585">
    <property type="entry name" value="PBP2_TMBP_like"/>
    <property type="match status" value="1"/>
</dbReference>
<dbReference type="InterPro" id="IPR050490">
    <property type="entry name" value="Bact_solute-bd_prot1"/>
</dbReference>
<evidence type="ECO:0000256" key="4">
    <source>
        <dbReference type="ARBA" id="ARBA00022729"/>
    </source>
</evidence>
<comment type="subcellular location">
    <subcellularLocation>
        <location evidence="1">Periplasm</location>
    </subcellularLocation>
</comment>
<evidence type="ECO:0000256" key="7">
    <source>
        <dbReference type="ARBA" id="ARBA00023288"/>
    </source>
</evidence>
<dbReference type="GO" id="GO:0030313">
    <property type="term" value="C:cell envelope"/>
    <property type="evidence" value="ECO:0007669"/>
    <property type="project" value="UniProtKB-ARBA"/>
</dbReference>
<dbReference type="Gene3D" id="3.40.190.10">
    <property type="entry name" value="Periplasmic binding protein-like II"/>
    <property type="match status" value="1"/>
</dbReference>
<dbReference type="GO" id="GO:0042597">
    <property type="term" value="C:periplasmic space"/>
    <property type="evidence" value="ECO:0007669"/>
    <property type="project" value="UniProtKB-SubCell"/>
</dbReference>
<sequence length="484" mass="53662">MELSFVFYGVVFCFSLSSNVIECFVILFCYLNSWVNSKKLDINEDAEMKTKMIMSKVKIKSLLLLTYLAMGIPSLHAAETLQVWIRASNDSKNIYKTEAETFEKKTGIKIEYFNATTDFEQRLARAAAGNALPDLIFNDAVAIGQFVQLGIVEPIEPKNIIGGENIFDTAWKSAQYIDGKYYGVPTSAQTFALFIRKDWREKLGLEQPKNWQDISALAKAFTFNDPDGNGKNDTYGFILPASTTRGYASWFISSYLWQAGGDFIRPVGEGKFKGSLEEPAATETLSFMRGMVCDKTVQPGAINATTADAIPSFRSGQSGMFFSGPYHIALFDKDPGKDAFEVIPPPAGPTGQATLAEGTTVFMMKSSKQKEAAQKFIEFMISPEGQQIGMGMGSKNMPVVRLSINKLVDTKAVYNDPRWAMFADLYAEHGRYIPQVPNWTPIRQVTSEGFNRILASCDSDIPAELKAVNQKVNDELAKQNVLGQ</sequence>